<proteinExistence type="predicted"/>
<protein>
    <submittedName>
        <fullName evidence="1">Uncharacterized protein</fullName>
    </submittedName>
</protein>
<reference evidence="1" key="1">
    <citation type="journal article" date="2021" name="Proc. Natl. Acad. Sci. U.S.A.">
        <title>A Catalog of Tens of Thousands of Viruses from Human Metagenomes Reveals Hidden Associations with Chronic Diseases.</title>
        <authorList>
            <person name="Tisza M.J."/>
            <person name="Buck C.B."/>
        </authorList>
    </citation>
    <scope>NUCLEOTIDE SEQUENCE</scope>
    <source>
        <strain evidence="1">CtNWS1</strain>
    </source>
</reference>
<name>A0A8S5N4Z5_9VIRU</name>
<sequence length="39" mass="4751">MTQDTKRLRYVTCVRVLSRVRAKFIFGYNCKIFTFFLDL</sequence>
<evidence type="ECO:0000313" key="1">
    <source>
        <dbReference type="EMBL" id="DAD89243.1"/>
    </source>
</evidence>
<dbReference type="EMBL" id="BK015056">
    <property type="protein sequence ID" value="DAD89243.1"/>
    <property type="molecule type" value="Genomic_DNA"/>
</dbReference>
<organism evidence="1">
    <name type="scientific">Microviridae sp. ctNWS1</name>
    <dbReference type="NCBI Taxonomy" id="2826733"/>
    <lineage>
        <taxon>Viruses</taxon>
        <taxon>Monodnaviria</taxon>
        <taxon>Sangervirae</taxon>
        <taxon>Phixviricota</taxon>
        <taxon>Malgrandaviricetes</taxon>
        <taxon>Petitvirales</taxon>
        <taxon>Microviridae</taxon>
    </lineage>
</organism>
<accession>A0A8S5N4Z5</accession>